<dbReference type="Proteomes" id="UP000077266">
    <property type="component" value="Unassembled WGS sequence"/>
</dbReference>
<accession>A0A165KIE3</accession>
<reference evidence="1 2" key="1">
    <citation type="journal article" date="2016" name="Mol. Biol. Evol.">
        <title>Comparative Genomics of Early-Diverging Mushroom-Forming Fungi Provides Insights into the Origins of Lignocellulose Decay Capabilities.</title>
        <authorList>
            <person name="Nagy L.G."/>
            <person name="Riley R."/>
            <person name="Tritt A."/>
            <person name="Adam C."/>
            <person name="Daum C."/>
            <person name="Floudas D."/>
            <person name="Sun H."/>
            <person name="Yadav J.S."/>
            <person name="Pangilinan J."/>
            <person name="Larsson K.H."/>
            <person name="Matsuura K."/>
            <person name="Barry K."/>
            <person name="Labutti K."/>
            <person name="Kuo R."/>
            <person name="Ohm R.A."/>
            <person name="Bhattacharya S.S."/>
            <person name="Shirouzu T."/>
            <person name="Yoshinaga Y."/>
            <person name="Martin F.M."/>
            <person name="Grigoriev I.V."/>
            <person name="Hibbett D.S."/>
        </authorList>
    </citation>
    <scope>NUCLEOTIDE SEQUENCE [LARGE SCALE GENOMIC DNA]</scope>
    <source>
        <strain evidence="1 2">HHB12029</strain>
    </source>
</reference>
<gene>
    <name evidence="1" type="ORF">EXIGLDRAFT_427671</name>
</gene>
<dbReference type="EMBL" id="KV425943">
    <property type="protein sequence ID" value="KZV96381.1"/>
    <property type="molecule type" value="Genomic_DNA"/>
</dbReference>
<proteinExistence type="predicted"/>
<dbReference type="InParanoid" id="A0A165KIE3"/>
<keyword evidence="2" id="KW-1185">Reference proteome</keyword>
<evidence type="ECO:0000313" key="1">
    <source>
        <dbReference type="EMBL" id="KZV96381.1"/>
    </source>
</evidence>
<name>A0A165KIE3_EXIGL</name>
<sequence length="136" mass="14902">MTPLSSARFPCSIGPYQLLIQQVHRLRRALVLSLDPDPDVSCSDVHHPFTFPTPSTRPCPSYSWPAVLVIPRDDHIYSCAAAANLHCILSPEFQSRWTALSMYSSIVRGEQVKVSFVIGINQTNHSSNVAAAAATP</sequence>
<protein>
    <submittedName>
        <fullName evidence="1">Uncharacterized protein</fullName>
    </submittedName>
</protein>
<dbReference type="AlphaFoldDB" id="A0A165KIE3"/>
<organism evidence="1 2">
    <name type="scientific">Exidia glandulosa HHB12029</name>
    <dbReference type="NCBI Taxonomy" id="1314781"/>
    <lineage>
        <taxon>Eukaryota</taxon>
        <taxon>Fungi</taxon>
        <taxon>Dikarya</taxon>
        <taxon>Basidiomycota</taxon>
        <taxon>Agaricomycotina</taxon>
        <taxon>Agaricomycetes</taxon>
        <taxon>Auriculariales</taxon>
        <taxon>Exidiaceae</taxon>
        <taxon>Exidia</taxon>
    </lineage>
</organism>
<evidence type="ECO:0000313" key="2">
    <source>
        <dbReference type="Proteomes" id="UP000077266"/>
    </source>
</evidence>